<dbReference type="SUPFAM" id="SSF53448">
    <property type="entry name" value="Nucleotide-diphospho-sugar transferases"/>
    <property type="match status" value="1"/>
</dbReference>
<feature type="site" description="Transition state stabilizer" evidence="7">
    <location>
        <position position="17"/>
    </location>
</feature>
<dbReference type="AlphaFoldDB" id="A0A1D8K7F0"/>
<dbReference type="RefSeq" id="WP_070072474.1">
    <property type="nucleotide sequence ID" value="NZ_CP017448.1"/>
</dbReference>
<evidence type="ECO:0000256" key="6">
    <source>
        <dbReference type="ARBA" id="ARBA00023229"/>
    </source>
</evidence>
<keyword evidence="6 7" id="KW-0414">Isoprene biosynthesis</keyword>
<keyword evidence="9" id="KW-1185">Reference proteome</keyword>
<evidence type="ECO:0000256" key="3">
    <source>
        <dbReference type="ARBA" id="ARBA00009789"/>
    </source>
</evidence>
<dbReference type="GO" id="GO:0050518">
    <property type="term" value="F:2-C-methyl-D-erythritol 4-phosphate cytidylyltransferase activity"/>
    <property type="evidence" value="ECO:0007669"/>
    <property type="project" value="UniProtKB-UniRule"/>
</dbReference>
<comment type="catalytic activity">
    <reaction evidence="1 7">
        <text>2-C-methyl-D-erythritol 4-phosphate + CTP + H(+) = 4-CDP-2-C-methyl-D-erythritol + diphosphate</text>
        <dbReference type="Rhea" id="RHEA:13429"/>
        <dbReference type="ChEBI" id="CHEBI:15378"/>
        <dbReference type="ChEBI" id="CHEBI:33019"/>
        <dbReference type="ChEBI" id="CHEBI:37563"/>
        <dbReference type="ChEBI" id="CHEBI:57823"/>
        <dbReference type="ChEBI" id="CHEBI:58262"/>
        <dbReference type="EC" id="2.7.7.60"/>
    </reaction>
</comment>
<evidence type="ECO:0000256" key="1">
    <source>
        <dbReference type="ARBA" id="ARBA00001282"/>
    </source>
</evidence>
<feature type="site" description="Positions MEP for the nucleophilic attack" evidence="7">
    <location>
        <position position="159"/>
    </location>
</feature>
<dbReference type="InterPro" id="IPR034683">
    <property type="entry name" value="IspD/TarI"/>
</dbReference>
<evidence type="ECO:0000256" key="2">
    <source>
        <dbReference type="ARBA" id="ARBA00004787"/>
    </source>
</evidence>
<dbReference type="InterPro" id="IPR050088">
    <property type="entry name" value="IspD/TarI_cytidylyltransf_bact"/>
</dbReference>
<dbReference type="InterPro" id="IPR018294">
    <property type="entry name" value="ISPD_synthase_CS"/>
</dbReference>
<evidence type="ECO:0000256" key="7">
    <source>
        <dbReference type="HAMAP-Rule" id="MF_00108"/>
    </source>
</evidence>
<dbReference type="Gene3D" id="3.90.550.10">
    <property type="entry name" value="Spore Coat Polysaccharide Biosynthesis Protein SpsA, Chain A"/>
    <property type="match status" value="1"/>
</dbReference>
<dbReference type="UniPathway" id="UPA00056">
    <property type="reaction ID" value="UER00093"/>
</dbReference>
<name>A0A1D8K7F0_9GAMM</name>
<comment type="pathway">
    <text evidence="2 7">Isoprenoid biosynthesis; isopentenyl diphosphate biosynthesis via DXP pathway; isopentenyl diphosphate from 1-deoxy-D-xylulose 5-phosphate: step 2/6.</text>
</comment>
<dbReference type="InterPro" id="IPR029044">
    <property type="entry name" value="Nucleotide-diphossugar_trans"/>
</dbReference>
<dbReference type="FunFam" id="3.90.550.10:FF:000003">
    <property type="entry name" value="2-C-methyl-D-erythritol 4-phosphate cytidylyltransferase"/>
    <property type="match status" value="1"/>
</dbReference>
<proteinExistence type="inferred from homology"/>
<dbReference type="Pfam" id="PF01128">
    <property type="entry name" value="IspD"/>
    <property type="match status" value="1"/>
</dbReference>
<evidence type="ECO:0000256" key="5">
    <source>
        <dbReference type="ARBA" id="ARBA00022695"/>
    </source>
</evidence>
<evidence type="ECO:0000313" key="8">
    <source>
        <dbReference type="EMBL" id="AOV16891.1"/>
    </source>
</evidence>
<keyword evidence="5 7" id="KW-0548">Nucleotidyltransferase</keyword>
<gene>
    <name evidence="7" type="primary">ispD</name>
    <name evidence="8" type="ORF">BJI67_07290</name>
</gene>
<dbReference type="PANTHER" id="PTHR32125:SF4">
    <property type="entry name" value="2-C-METHYL-D-ERYTHRITOL 4-PHOSPHATE CYTIDYLYLTRANSFERASE, CHLOROPLASTIC"/>
    <property type="match status" value="1"/>
</dbReference>
<comment type="similarity">
    <text evidence="3 7">Belongs to the IspD/TarI cytidylyltransferase family. IspD subfamily.</text>
</comment>
<feature type="site" description="Transition state stabilizer" evidence="7">
    <location>
        <position position="24"/>
    </location>
</feature>
<dbReference type="Proteomes" id="UP000095342">
    <property type="component" value="Chromosome"/>
</dbReference>
<keyword evidence="4 7" id="KW-0808">Transferase</keyword>
<dbReference type="NCBIfam" id="TIGR00453">
    <property type="entry name" value="ispD"/>
    <property type="match status" value="1"/>
</dbReference>
<dbReference type="GO" id="GO:0019288">
    <property type="term" value="P:isopentenyl diphosphate biosynthetic process, methylerythritol 4-phosphate pathway"/>
    <property type="evidence" value="ECO:0007669"/>
    <property type="project" value="UniProtKB-UniRule"/>
</dbReference>
<dbReference type="PROSITE" id="PS01295">
    <property type="entry name" value="ISPD"/>
    <property type="match status" value="1"/>
</dbReference>
<accession>A0A1D8K7F0</accession>
<organism evidence="8 9">
    <name type="scientific">Acidihalobacter aeolianus</name>
    <dbReference type="NCBI Taxonomy" id="2792603"/>
    <lineage>
        <taxon>Bacteria</taxon>
        <taxon>Pseudomonadati</taxon>
        <taxon>Pseudomonadota</taxon>
        <taxon>Gammaproteobacteria</taxon>
        <taxon>Chromatiales</taxon>
        <taxon>Ectothiorhodospiraceae</taxon>
        <taxon>Acidihalobacter</taxon>
    </lineage>
</organism>
<feature type="site" description="Positions MEP for the nucleophilic attack" evidence="7">
    <location>
        <position position="215"/>
    </location>
</feature>
<reference evidence="8 9" key="1">
    <citation type="submission" date="2016-09" db="EMBL/GenBank/DDBJ databases">
        <title>Acidihalobacter prosperus V6 (DSM14174).</title>
        <authorList>
            <person name="Khaleque H.N."/>
            <person name="Ramsay J.P."/>
            <person name="Murphy R.J.T."/>
            <person name="Kaksonen A.H."/>
            <person name="Boxall N.J."/>
            <person name="Watkin E.L.J."/>
        </authorList>
    </citation>
    <scope>NUCLEOTIDE SEQUENCE [LARGE SCALE GENOMIC DNA]</scope>
    <source>
        <strain evidence="8 9">V6</strain>
    </source>
</reference>
<dbReference type="HAMAP" id="MF_00108">
    <property type="entry name" value="IspD"/>
    <property type="match status" value="1"/>
</dbReference>
<protein>
    <recommendedName>
        <fullName evidence="7">2-C-methyl-D-erythritol 4-phosphate cytidylyltransferase</fullName>
        <ecNumber evidence="7">2.7.7.60</ecNumber>
    </recommendedName>
    <alternativeName>
        <fullName evidence="7">4-diphosphocytidyl-2C-methyl-D-erythritol synthase</fullName>
    </alternativeName>
    <alternativeName>
        <fullName evidence="7">MEP cytidylyltransferase</fullName>
        <shortName evidence="7">MCT</shortName>
    </alternativeName>
</protein>
<dbReference type="InterPro" id="IPR001228">
    <property type="entry name" value="IspD"/>
</dbReference>
<evidence type="ECO:0000256" key="4">
    <source>
        <dbReference type="ARBA" id="ARBA00022679"/>
    </source>
</evidence>
<sequence>MKPRCWVVLPAAGAGRRMGTSIPKQYLTVLGRTVLEHTLSIFTDRVDIAGIAVALASDDPYWPELQIPGKERFLTLTGGDDRMISVRNALHALSAMALPDDWVLVHDAARPCLREEDLSRLIETLYDDPVGGILATPLRDTLKRQASDARHIIEATIDRDGLWLAQTPQMFRLGALSMALNKALELGWKITDEASAMERWGASPHIVRGHADNLKITHAEDLPLAEFLLSTRT</sequence>
<dbReference type="EC" id="2.7.7.60" evidence="7"/>
<comment type="function">
    <text evidence="7">Catalyzes the formation of 4-diphosphocytidyl-2-C-methyl-D-erythritol from CTP and 2-C-methyl-D-erythritol 4-phosphate (MEP).</text>
</comment>
<evidence type="ECO:0000313" key="9">
    <source>
        <dbReference type="Proteomes" id="UP000095342"/>
    </source>
</evidence>
<dbReference type="EMBL" id="CP017448">
    <property type="protein sequence ID" value="AOV16891.1"/>
    <property type="molecule type" value="Genomic_DNA"/>
</dbReference>
<dbReference type="CDD" id="cd02516">
    <property type="entry name" value="CDP-ME_synthetase"/>
    <property type="match status" value="1"/>
</dbReference>
<dbReference type="PANTHER" id="PTHR32125">
    <property type="entry name" value="2-C-METHYL-D-ERYTHRITOL 4-PHOSPHATE CYTIDYLYLTRANSFERASE, CHLOROPLASTIC"/>
    <property type="match status" value="1"/>
</dbReference>
<dbReference type="KEGG" id="aaeo:BJI67_07290"/>